<gene>
    <name evidence="1" type="ORF">UY3_07165</name>
</gene>
<reference evidence="2" key="1">
    <citation type="journal article" date="2013" name="Nat. Genet.">
        <title>The draft genomes of soft-shell turtle and green sea turtle yield insights into the development and evolution of the turtle-specific body plan.</title>
        <authorList>
            <person name="Wang Z."/>
            <person name="Pascual-Anaya J."/>
            <person name="Zadissa A."/>
            <person name="Li W."/>
            <person name="Niimura Y."/>
            <person name="Huang Z."/>
            <person name="Li C."/>
            <person name="White S."/>
            <person name="Xiong Z."/>
            <person name="Fang D."/>
            <person name="Wang B."/>
            <person name="Ming Y."/>
            <person name="Chen Y."/>
            <person name="Zheng Y."/>
            <person name="Kuraku S."/>
            <person name="Pignatelli M."/>
            <person name="Herrero J."/>
            <person name="Beal K."/>
            <person name="Nozawa M."/>
            <person name="Li Q."/>
            <person name="Wang J."/>
            <person name="Zhang H."/>
            <person name="Yu L."/>
            <person name="Shigenobu S."/>
            <person name="Wang J."/>
            <person name="Liu J."/>
            <person name="Flicek P."/>
            <person name="Searle S."/>
            <person name="Wang J."/>
            <person name="Kuratani S."/>
            <person name="Yin Y."/>
            <person name="Aken B."/>
            <person name="Zhang G."/>
            <person name="Irie N."/>
        </authorList>
    </citation>
    <scope>NUCLEOTIDE SEQUENCE [LARGE SCALE GENOMIC DNA]</scope>
</reference>
<evidence type="ECO:0000313" key="1">
    <source>
        <dbReference type="EMBL" id="EMP35679.1"/>
    </source>
</evidence>
<dbReference type="AlphaFoldDB" id="M7BER9"/>
<organism evidence="1 2">
    <name type="scientific">Chelonia mydas</name>
    <name type="common">Green sea-turtle</name>
    <name type="synonym">Chelonia agassizi</name>
    <dbReference type="NCBI Taxonomy" id="8469"/>
    <lineage>
        <taxon>Eukaryota</taxon>
        <taxon>Metazoa</taxon>
        <taxon>Chordata</taxon>
        <taxon>Craniata</taxon>
        <taxon>Vertebrata</taxon>
        <taxon>Euteleostomi</taxon>
        <taxon>Archelosauria</taxon>
        <taxon>Testudinata</taxon>
        <taxon>Testudines</taxon>
        <taxon>Cryptodira</taxon>
        <taxon>Durocryptodira</taxon>
        <taxon>Americhelydia</taxon>
        <taxon>Chelonioidea</taxon>
        <taxon>Cheloniidae</taxon>
        <taxon>Chelonia</taxon>
    </lineage>
</organism>
<keyword evidence="2" id="KW-1185">Reference proteome</keyword>
<dbReference type="EMBL" id="KB527912">
    <property type="protein sequence ID" value="EMP35679.1"/>
    <property type="molecule type" value="Genomic_DNA"/>
</dbReference>
<accession>M7BER9</accession>
<evidence type="ECO:0000313" key="2">
    <source>
        <dbReference type="Proteomes" id="UP000031443"/>
    </source>
</evidence>
<protein>
    <submittedName>
        <fullName evidence="1">Uncharacterized protein</fullName>
    </submittedName>
</protein>
<dbReference type="Proteomes" id="UP000031443">
    <property type="component" value="Unassembled WGS sequence"/>
</dbReference>
<sequence length="208" mass="23568">MGYHTHCNESDQVLTEELTLSSTPSSIISVVTLCNLSAGQGICWLLLPAAPIGLERRTVASGSRDQLNLQTQQTACISSHLISKKDIFEWEKVLKTATKMSQGVEQLSYEERLKRMELLSLEKRQLKGDLIQVYNIMNGVQKVNKTCNLPLPIIQELGAIQCNSYAVGYCCCCCFKKYFFTQCTVNLWNLLPWDIVKTKSITDFKKYR</sequence>
<proteinExistence type="predicted"/>
<name>M7BER9_CHEMY</name>
<dbReference type="STRING" id="8469.M7BER9"/>